<comment type="similarity">
    <text evidence="1 6 7">Belongs to the universal ribosomal protein uS7 family.</text>
</comment>
<sequence>MPRKGPVPKREVPPDPKYGSVLAAKFINYLMWDGKKSVARRIFYEALERIGEKLKGEDPYKVFEKAVENVKPLLEVRSRRVGGATYQVPVEVRPDRQRALAIRWILAAARNRGEKTMVERLAAELLDAYKNRGAAIKKREDTHRMAEANRAFAHYRW</sequence>
<comment type="function">
    <text evidence="6">One of the primary rRNA binding proteins, it binds directly to 16S rRNA where it nucleates assembly of the head domain of the 30S subunit. Is located at the subunit interface close to the decoding center, probably blocks exit of the E-site tRNA.</text>
</comment>
<feature type="domain" description="Small ribosomal subunit protein uS7" evidence="8">
    <location>
        <begin position="2"/>
        <end position="150"/>
    </location>
</feature>
<dbReference type="KEGG" id="tav:G4V39_03165"/>
<dbReference type="FunFam" id="1.10.455.10:FF:000001">
    <property type="entry name" value="30S ribosomal protein S7"/>
    <property type="match status" value="1"/>
</dbReference>
<keyword evidence="2 6" id="KW-0699">rRNA-binding</keyword>
<evidence type="ECO:0000256" key="4">
    <source>
        <dbReference type="ARBA" id="ARBA00022980"/>
    </source>
</evidence>
<dbReference type="GO" id="GO:0000049">
    <property type="term" value="F:tRNA binding"/>
    <property type="evidence" value="ECO:0007669"/>
    <property type="project" value="UniProtKB-UniRule"/>
</dbReference>
<keyword evidence="5 6" id="KW-0687">Ribonucleoprotein</keyword>
<evidence type="ECO:0000313" key="9">
    <source>
        <dbReference type="EMBL" id="QIJ71339.1"/>
    </source>
</evidence>
<proteinExistence type="inferred from homology"/>
<evidence type="ECO:0000259" key="8">
    <source>
        <dbReference type="Pfam" id="PF00177"/>
    </source>
</evidence>
<evidence type="ECO:0000256" key="7">
    <source>
        <dbReference type="RuleBase" id="RU003619"/>
    </source>
</evidence>
<organism evidence="9 10">
    <name type="scientific">Thermosulfuriphilus ammonigenes</name>
    <dbReference type="NCBI Taxonomy" id="1936021"/>
    <lineage>
        <taxon>Bacteria</taxon>
        <taxon>Pseudomonadati</taxon>
        <taxon>Thermodesulfobacteriota</taxon>
        <taxon>Thermodesulfobacteria</taxon>
        <taxon>Thermodesulfobacteriales</taxon>
        <taxon>Thermodesulfobacteriaceae</taxon>
        <taxon>Thermosulfuriphilus</taxon>
    </lineage>
</organism>
<dbReference type="PANTHER" id="PTHR11205">
    <property type="entry name" value="RIBOSOMAL PROTEIN S7"/>
    <property type="match status" value="1"/>
</dbReference>
<dbReference type="InterPro" id="IPR023798">
    <property type="entry name" value="Ribosomal_uS7_dom"/>
</dbReference>
<dbReference type="EMBL" id="CP048877">
    <property type="protein sequence ID" value="QIJ71339.1"/>
    <property type="molecule type" value="Genomic_DNA"/>
</dbReference>
<dbReference type="GO" id="GO:0015935">
    <property type="term" value="C:small ribosomal subunit"/>
    <property type="evidence" value="ECO:0007669"/>
    <property type="project" value="InterPro"/>
</dbReference>
<evidence type="ECO:0000256" key="6">
    <source>
        <dbReference type="HAMAP-Rule" id="MF_00480"/>
    </source>
</evidence>
<dbReference type="InterPro" id="IPR005717">
    <property type="entry name" value="Ribosomal_uS7_bac/org-type"/>
</dbReference>
<dbReference type="AlphaFoldDB" id="A0A6G7PUH9"/>
<keyword evidence="6" id="KW-0820">tRNA-binding</keyword>
<reference evidence="9 10" key="1">
    <citation type="submission" date="2020-02" db="EMBL/GenBank/DDBJ databases">
        <title>Genome analysis of Thermosulfuriphilus ammonigenes ST65T, an anaerobic thermophilic chemolithoautotrophic bacterium isolated from a deep-sea hydrothermal vent.</title>
        <authorList>
            <person name="Slobodkina G."/>
            <person name="Allioux M."/>
            <person name="Merkel A."/>
            <person name="Alain K."/>
            <person name="Jebbar M."/>
            <person name="Slobodkin A."/>
        </authorList>
    </citation>
    <scope>NUCLEOTIDE SEQUENCE [LARGE SCALE GENOMIC DNA]</scope>
    <source>
        <strain evidence="9 10">ST65</strain>
    </source>
</reference>
<gene>
    <name evidence="6 9" type="primary">rpsG</name>
    <name evidence="9" type="ORF">G4V39_03165</name>
</gene>
<keyword evidence="3 6" id="KW-0694">RNA-binding</keyword>
<comment type="subunit">
    <text evidence="6">Part of the 30S ribosomal subunit. Contacts proteins S9 and S11.</text>
</comment>
<dbReference type="GO" id="GO:0006412">
    <property type="term" value="P:translation"/>
    <property type="evidence" value="ECO:0007669"/>
    <property type="project" value="UniProtKB-UniRule"/>
</dbReference>
<keyword evidence="4 6" id="KW-0689">Ribosomal protein</keyword>
<evidence type="ECO:0000256" key="3">
    <source>
        <dbReference type="ARBA" id="ARBA00022884"/>
    </source>
</evidence>
<evidence type="ECO:0000256" key="1">
    <source>
        <dbReference type="ARBA" id="ARBA00007151"/>
    </source>
</evidence>
<dbReference type="NCBIfam" id="TIGR01029">
    <property type="entry name" value="rpsG_bact"/>
    <property type="match status" value="1"/>
</dbReference>
<name>A0A6G7PUH9_9BACT</name>
<dbReference type="Gene3D" id="1.10.455.10">
    <property type="entry name" value="Ribosomal protein S7 domain"/>
    <property type="match status" value="1"/>
</dbReference>
<evidence type="ECO:0000313" key="10">
    <source>
        <dbReference type="Proteomes" id="UP000502179"/>
    </source>
</evidence>
<accession>A0A6G7PUH9</accession>
<evidence type="ECO:0000256" key="5">
    <source>
        <dbReference type="ARBA" id="ARBA00023274"/>
    </source>
</evidence>
<protein>
    <recommendedName>
        <fullName evidence="6">Small ribosomal subunit protein uS7</fullName>
    </recommendedName>
</protein>
<dbReference type="InterPro" id="IPR036823">
    <property type="entry name" value="Ribosomal_uS7_dom_sf"/>
</dbReference>
<dbReference type="PIRSF" id="PIRSF002122">
    <property type="entry name" value="RPS7p_RPS7a_RPS5e_RPS7o"/>
    <property type="match status" value="1"/>
</dbReference>
<dbReference type="GO" id="GO:0019843">
    <property type="term" value="F:rRNA binding"/>
    <property type="evidence" value="ECO:0007669"/>
    <property type="project" value="UniProtKB-UniRule"/>
</dbReference>
<dbReference type="InterPro" id="IPR000235">
    <property type="entry name" value="Ribosomal_uS7"/>
</dbReference>
<dbReference type="InterPro" id="IPR020606">
    <property type="entry name" value="Ribosomal_uS7_CS"/>
</dbReference>
<dbReference type="PROSITE" id="PS00052">
    <property type="entry name" value="RIBOSOMAL_S7"/>
    <property type="match status" value="1"/>
</dbReference>
<dbReference type="CDD" id="cd14869">
    <property type="entry name" value="uS7_Bacteria"/>
    <property type="match status" value="1"/>
</dbReference>
<evidence type="ECO:0000256" key="2">
    <source>
        <dbReference type="ARBA" id="ARBA00022730"/>
    </source>
</evidence>
<dbReference type="SUPFAM" id="SSF47973">
    <property type="entry name" value="Ribosomal protein S7"/>
    <property type="match status" value="1"/>
</dbReference>
<dbReference type="Pfam" id="PF00177">
    <property type="entry name" value="Ribosomal_S7"/>
    <property type="match status" value="1"/>
</dbReference>
<dbReference type="HAMAP" id="MF_00480_B">
    <property type="entry name" value="Ribosomal_uS7_B"/>
    <property type="match status" value="1"/>
</dbReference>
<dbReference type="GO" id="GO:0003735">
    <property type="term" value="F:structural constituent of ribosome"/>
    <property type="evidence" value="ECO:0007669"/>
    <property type="project" value="InterPro"/>
</dbReference>
<dbReference type="RefSeq" id="WP_166031561.1">
    <property type="nucleotide sequence ID" value="NZ_CP048877.1"/>
</dbReference>
<dbReference type="Proteomes" id="UP000502179">
    <property type="component" value="Chromosome"/>
</dbReference>
<keyword evidence="10" id="KW-1185">Reference proteome</keyword>